<proteinExistence type="predicted"/>
<evidence type="ECO:0000313" key="4">
    <source>
        <dbReference type="Proteomes" id="UP000287124"/>
    </source>
</evidence>
<comment type="caution">
    <text evidence="3">The sequence shown here is derived from an EMBL/GenBank/DDBJ whole genome shotgun (WGS) entry which is preliminary data.</text>
</comment>
<name>A0A430M7V9_9HYPO</name>
<evidence type="ECO:0000313" key="3">
    <source>
        <dbReference type="EMBL" id="RTE84033.1"/>
    </source>
</evidence>
<feature type="chain" id="PRO_5019143024" description="CBM-cenC domain-containing protein" evidence="2">
    <location>
        <begin position="22"/>
        <end position="285"/>
    </location>
</feature>
<evidence type="ECO:0008006" key="5">
    <source>
        <dbReference type="Google" id="ProtNLM"/>
    </source>
</evidence>
<feature type="signal peptide" evidence="2">
    <location>
        <begin position="1"/>
        <end position="21"/>
    </location>
</feature>
<gene>
    <name evidence="3" type="ORF">BHE90_001417</name>
</gene>
<keyword evidence="2" id="KW-0732">Signal</keyword>
<evidence type="ECO:0000256" key="1">
    <source>
        <dbReference type="SAM" id="MobiDB-lite"/>
    </source>
</evidence>
<dbReference type="Gene3D" id="2.60.120.260">
    <property type="entry name" value="Galactose-binding domain-like"/>
    <property type="match status" value="1"/>
</dbReference>
<accession>A0A430M7V9</accession>
<dbReference type="EMBL" id="MIKF01000010">
    <property type="protein sequence ID" value="RTE84033.1"/>
    <property type="molecule type" value="Genomic_DNA"/>
</dbReference>
<keyword evidence="4" id="KW-1185">Reference proteome</keyword>
<evidence type="ECO:0000256" key="2">
    <source>
        <dbReference type="SAM" id="SignalP"/>
    </source>
</evidence>
<organism evidence="3 4">
    <name type="scientific">Fusarium euwallaceae</name>
    <dbReference type="NCBI Taxonomy" id="1147111"/>
    <lineage>
        <taxon>Eukaryota</taxon>
        <taxon>Fungi</taxon>
        <taxon>Dikarya</taxon>
        <taxon>Ascomycota</taxon>
        <taxon>Pezizomycotina</taxon>
        <taxon>Sordariomycetes</taxon>
        <taxon>Hypocreomycetidae</taxon>
        <taxon>Hypocreales</taxon>
        <taxon>Nectriaceae</taxon>
        <taxon>Fusarium</taxon>
        <taxon>Fusarium solani species complex</taxon>
    </lineage>
</organism>
<sequence length="285" mass="30647">MVSQKFLFALTVLSLFSGSEAGVCYPSGSTSSITAETTSSTTGTASSTIETASSTTVEPSTSFTATASTSTDEISSSETETSFTTVTTTFSTTLLTTASTTASTESISVSTTTTSAEPEETLYLRNGDFDESYDASPWYSALDVANLLMGVVSGVSHDGGHSLRLKFASRPLYFLANLLNPKALIAEQDYEISAWARFDKEVDDNGEGCTELFIWCMHSEWSFAEKGGDGQLLASADSVNDFVQVKATCRWSQEQLDKNPLLMFRWTCSKTLGWVDSITIEKAGQ</sequence>
<feature type="region of interest" description="Disordered" evidence="1">
    <location>
        <begin position="27"/>
        <end position="78"/>
    </location>
</feature>
<protein>
    <recommendedName>
        <fullName evidence="5">CBM-cenC domain-containing protein</fullName>
    </recommendedName>
</protein>
<dbReference type="AlphaFoldDB" id="A0A430M7V9"/>
<reference evidence="3 4" key="1">
    <citation type="submission" date="2017-06" db="EMBL/GenBank/DDBJ databases">
        <title>Comparative genomic analysis of Ambrosia Fusariam Clade fungi.</title>
        <authorList>
            <person name="Stajich J.E."/>
            <person name="Carrillo J."/>
            <person name="Kijimoto T."/>
            <person name="Eskalen A."/>
            <person name="O'Donnell K."/>
            <person name="Kasson M."/>
        </authorList>
    </citation>
    <scope>NUCLEOTIDE SEQUENCE [LARGE SCALE GENOMIC DNA]</scope>
    <source>
        <strain evidence="3 4">UCR1854</strain>
    </source>
</reference>
<dbReference type="Proteomes" id="UP000287124">
    <property type="component" value="Unassembled WGS sequence"/>
</dbReference>